<dbReference type="Pfam" id="PF00069">
    <property type="entry name" value="Pkinase"/>
    <property type="match status" value="1"/>
</dbReference>
<feature type="domain" description="Protein kinase" evidence="3">
    <location>
        <begin position="59"/>
        <end position="370"/>
    </location>
</feature>
<organism evidence="4 5">
    <name type="scientific">Acipenser oxyrinchus oxyrinchus</name>
    <dbReference type="NCBI Taxonomy" id="40147"/>
    <lineage>
        <taxon>Eukaryota</taxon>
        <taxon>Metazoa</taxon>
        <taxon>Chordata</taxon>
        <taxon>Craniata</taxon>
        <taxon>Vertebrata</taxon>
        <taxon>Euteleostomi</taxon>
        <taxon>Actinopterygii</taxon>
        <taxon>Chondrostei</taxon>
        <taxon>Acipenseriformes</taxon>
        <taxon>Acipenseridae</taxon>
        <taxon>Acipenser</taxon>
    </lineage>
</organism>
<dbReference type="InterPro" id="IPR011009">
    <property type="entry name" value="Kinase-like_dom_sf"/>
</dbReference>
<comment type="similarity">
    <text evidence="1">Belongs to the protein kinase superfamily. STE Ser/Thr protein kinase family. STE20 subfamily.</text>
</comment>
<proteinExistence type="inferred from homology"/>
<dbReference type="GO" id="GO:0004672">
    <property type="term" value="F:protein kinase activity"/>
    <property type="evidence" value="ECO:0007669"/>
    <property type="project" value="InterPro"/>
</dbReference>
<dbReference type="PROSITE" id="PS50011">
    <property type="entry name" value="PROTEIN_KINASE_DOM"/>
    <property type="match status" value="1"/>
</dbReference>
<dbReference type="Gene3D" id="1.10.510.10">
    <property type="entry name" value="Transferase(Phosphotransferase) domain 1"/>
    <property type="match status" value="1"/>
</dbReference>
<dbReference type="Gene3D" id="3.30.200.20">
    <property type="entry name" value="Phosphorylase Kinase, domain 1"/>
    <property type="match status" value="1"/>
</dbReference>
<dbReference type="GO" id="GO:0006611">
    <property type="term" value="P:protein export from nucleus"/>
    <property type="evidence" value="ECO:0007669"/>
    <property type="project" value="TreeGrafter"/>
</dbReference>
<evidence type="ECO:0000259" key="3">
    <source>
        <dbReference type="PROSITE" id="PS50011"/>
    </source>
</evidence>
<protein>
    <submittedName>
        <fullName evidence="4">STE20-related kinase adapter protein beta-like</fullName>
    </submittedName>
</protein>
<dbReference type="PANTHER" id="PTHR48014:SF13">
    <property type="entry name" value="STE20-RELATED KINASE ADAPTER PROTEIN BETA"/>
    <property type="match status" value="1"/>
</dbReference>
<reference evidence="4" key="1">
    <citation type="submission" date="2022-02" db="EMBL/GenBank/DDBJ databases">
        <title>Atlantic sturgeon de novo genome assembly.</title>
        <authorList>
            <person name="Stock M."/>
            <person name="Klopp C."/>
            <person name="Guiguen Y."/>
            <person name="Cabau C."/>
            <person name="Parinello H."/>
            <person name="Santidrian Yebra-Pimentel E."/>
            <person name="Kuhl H."/>
            <person name="Dirks R.P."/>
            <person name="Guessner J."/>
            <person name="Wuertz S."/>
            <person name="Du K."/>
            <person name="Schartl M."/>
        </authorList>
    </citation>
    <scope>NUCLEOTIDE SEQUENCE</scope>
    <source>
        <strain evidence="4">STURGEONOMICS-FGT-2020</strain>
        <tissue evidence="4">Whole blood</tissue>
    </source>
</reference>
<dbReference type="Proteomes" id="UP001230051">
    <property type="component" value="Unassembled WGS sequence"/>
</dbReference>
<evidence type="ECO:0000313" key="5">
    <source>
        <dbReference type="Proteomes" id="UP001230051"/>
    </source>
</evidence>
<keyword evidence="5" id="KW-1185">Reference proteome</keyword>
<dbReference type="PANTHER" id="PTHR48014">
    <property type="entry name" value="SERINE/THREONINE-PROTEIN KINASE FRAY2"/>
    <property type="match status" value="1"/>
</dbReference>
<dbReference type="SUPFAM" id="SSF56112">
    <property type="entry name" value="Protein kinase-like (PK-like)"/>
    <property type="match status" value="1"/>
</dbReference>
<dbReference type="GO" id="GO:0005524">
    <property type="term" value="F:ATP binding"/>
    <property type="evidence" value="ECO:0007669"/>
    <property type="project" value="InterPro"/>
</dbReference>
<keyword evidence="4" id="KW-0808">Transferase</keyword>
<evidence type="ECO:0000313" key="4">
    <source>
        <dbReference type="EMBL" id="KAK1166245.1"/>
    </source>
</evidence>
<accession>A0AAD8G2G6</accession>
<dbReference type="AlphaFoldDB" id="A0AAD8G2G6"/>
<dbReference type="GO" id="GO:1902554">
    <property type="term" value="C:serine/threonine protein kinase complex"/>
    <property type="evidence" value="ECO:0007669"/>
    <property type="project" value="TreeGrafter"/>
</dbReference>
<sequence>MSFLNCSCISHTSVEKISVEDHYDTVSHHYLTNEPAACYRSKTPPNDDMTVYSTDISHYQLLSELGEGFFNLSVVCLARHRPTGNLVAVKQTNVDNCTEEQLGVLQNEVLHTRLFHHPNILTSRIVFTSSSKLWVISPLMAYGSAACLVKKYFSDGMSESLIAFILYGVLKGLDYLHRMGYIHRSVKASHILLSGDGRVYLSGLHSLYSMVRDGKRSEVVYDVPEQSSTLLPWLSPELLRQDLHGYDMKSDIYSLGITACELATGRVPFQDMHPTLMLLQKLKGSHCCLLDIHPFPLKVLGLKVSRSGVDSGIGESVAASSIMRTMTGERPQSPAPKNFSVLFHNLVELCLQHDPEKRPSARSLLTHAFVKQVKRHTKESFLTLLHPAVPLNNPQVLAKAAQTAAGLDSTTSSNGKAEAWEF</sequence>
<evidence type="ECO:0000256" key="1">
    <source>
        <dbReference type="ARBA" id="ARBA00008874"/>
    </source>
</evidence>
<comment type="caution">
    <text evidence="4">The sequence shown here is derived from an EMBL/GenBank/DDBJ whole genome shotgun (WGS) entry which is preliminary data.</text>
</comment>
<dbReference type="EMBL" id="JAGXEW010000011">
    <property type="protein sequence ID" value="KAK1166245.1"/>
    <property type="molecule type" value="Genomic_DNA"/>
</dbReference>
<name>A0AAD8G2G6_ACIOX</name>
<gene>
    <name evidence="4" type="primary">STRADB</name>
    <name evidence="4" type="ORF">AOXY_G12819</name>
</gene>
<dbReference type="GO" id="GO:0043539">
    <property type="term" value="F:protein serine/threonine kinase activator activity"/>
    <property type="evidence" value="ECO:0007669"/>
    <property type="project" value="InterPro"/>
</dbReference>
<dbReference type="InterPro" id="IPR000719">
    <property type="entry name" value="Prot_kinase_dom"/>
</dbReference>
<comment type="function">
    <text evidence="2">Pseudokinase which, in complex with CAB39/MO25 (CAB39/MO25alpha or CAB39L/MO25beta), binds to and activates STK11/LKB1. Adopts a closed conformation typical of active protein kinases and binds STK11/LKB1 as a pseudosubstrate, promoting conformational change of STK11/LKB1 in an active conformation.</text>
</comment>
<evidence type="ECO:0000256" key="2">
    <source>
        <dbReference type="ARBA" id="ARBA00034653"/>
    </source>
</evidence>
<dbReference type="InterPro" id="IPR047173">
    <property type="entry name" value="STRAD_A/B-like"/>
</dbReference>
<keyword evidence="4" id="KW-0418">Kinase</keyword>